<dbReference type="AlphaFoldDB" id="A0A9J2P880"/>
<name>A0A9J2P880_ASCLU</name>
<reference evidence="2" key="1">
    <citation type="submission" date="2023-03" db="UniProtKB">
        <authorList>
            <consortium name="WormBaseParasite"/>
        </authorList>
    </citation>
    <scope>IDENTIFICATION</scope>
</reference>
<protein>
    <submittedName>
        <fullName evidence="2">Uncharacterized protein</fullName>
    </submittedName>
</protein>
<keyword evidence="1" id="KW-1185">Reference proteome</keyword>
<evidence type="ECO:0000313" key="2">
    <source>
        <dbReference type="WBParaSite" id="ALUE_0000570901-mRNA-1"/>
    </source>
</evidence>
<organism evidence="1 2">
    <name type="scientific">Ascaris lumbricoides</name>
    <name type="common">Giant roundworm</name>
    <dbReference type="NCBI Taxonomy" id="6252"/>
    <lineage>
        <taxon>Eukaryota</taxon>
        <taxon>Metazoa</taxon>
        <taxon>Ecdysozoa</taxon>
        <taxon>Nematoda</taxon>
        <taxon>Chromadorea</taxon>
        <taxon>Rhabditida</taxon>
        <taxon>Spirurina</taxon>
        <taxon>Ascaridomorpha</taxon>
        <taxon>Ascaridoidea</taxon>
        <taxon>Ascarididae</taxon>
        <taxon>Ascaris</taxon>
    </lineage>
</organism>
<accession>A0A9J2P880</accession>
<evidence type="ECO:0000313" key="1">
    <source>
        <dbReference type="Proteomes" id="UP000036681"/>
    </source>
</evidence>
<proteinExistence type="predicted"/>
<dbReference type="Proteomes" id="UP000036681">
    <property type="component" value="Unplaced"/>
</dbReference>
<dbReference type="WBParaSite" id="ALUE_0000570901-mRNA-1">
    <property type="protein sequence ID" value="ALUE_0000570901-mRNA-1"/>
    <property type="gene ID" value="ALUE_0000570901"/>
</dbReference>
<sequence>MEMRDSYRMARSWSGTLHAEKIKPEATLGYPAVTKKYRWNTNCWLYFTSDYASGLYHKGYKLATFKKGLKS</sequence>